<keyword evidence="3" id="KW-0662">Pyridine nucleotide biosynthesis</keyword>
<feature type="region of interest" description="Disordered" evidence="9">
    <location>
        <begin position="177"/>
        <end position="196"/>
    </location>
</feature>
<evidence type="ECO:0000256" key="3">
    <source>
        <dbReference type="ARBA" id="ARBA00022642"/>
    </source>
</evidence>
<dbReference type="Proteomes" id="UP001596119">
    <property type="component" value="Unassembled WGS sequence"/>
</dbReference>
<dbReference type="Gene3D" id="2.60.120.10">
    <property type="entry name" value="Jelly Rolls"/>
    <property type="match status" value="1"/>
</dbReference>
<dbReference type="InterPro" id="IPR014710">
    <property type="entry name" value="RmlC-like_jellyroll"/>
</dbReference>
<dbReference type="GO" id="GO:0000334">
    <property type="term" value="F:3-hydroxyanthranilate 3,4-dioxygenase activity"/>
    <property type="evidence" value="ECO:0007669"/>
    <property type="project" value="UniProtKB-EC"/>
</dbReference>
<evidence type="ECO:0000256" key="2">
    <source>
        <dbReference type="ARBA" id="ARBA00002752"/>
    </source>
</evidence>
<name>A0ABW1I357_9PSEU</name>
<evidence type="ECO:0000256" key="5">
    <source>
        <dbReference type="ARBA" id="ARBA00022964"/>
    </source>
</evidence>
<protein>
    <recommendedName>
        <fullName evidence="8">3-hydroxyanthranilate 3,4-dioxygenase</fullName>
        <ecNumber evidence="8">1.13.11.6</ecNumber>
    </recommendedName>
</protein>
<comment type="cofactor">
    <cofactor evidence="1">
        <name>Fe(2+)</name>
        <dbReference type="ChEBI" id="CHEBI:29033"/>
    </cofactor>
</comment>
<dbReference type="SUPFAM" id="SSF51182">
    <property type="entry name" value="RmlC-like cupins"/>
    <property type="match status" value="1"/>
</dbReference>
<dbReference type="Pfam" id="PF06052">
    <property type="entry name" value="3-HAO"/>
    <property type="match status" value="1"/>
</dbReference>
<dbReference type="PANTHER" id="PTHR15497:SF1">
    <property type="entry name" value="3-HYDROXYANTHRANILATE 3,4-DIOXYGENASE"/>
    <property type="match status" value="1"/>
</dbReference>
<accession>A0ABW1I357</accession>
<organism evidence="10 11">
    <name type="scientific">Pseudonocardia lutea</name>
    <dbReference type="NCBI Taxonomy" id="2172015"/>
    <lineage>
        <taxon>Bacteria</taxon>
        <taxon>Bacillati</taxon>
        <taxon>Actinomycetota</taxon>
        <taxon>Actinomycetes</taxon>
        <taxon>Pseudonocardiales</taxon>
        <taxon>Pseudonocardiaceae</taxon>
        <taxon>Pseudonocardia</taxon>
    </lineage>
</organism>
<evidence type="ECO:0000313" key="10">
    <source>
        <dbReference type="EMBL" id="MFC5948046.1"/>
    </source>
</evidence>
<dbReference type="RefSeq" id="WP_379565104.1">
    <property type="nucleotide sequence ID" value="NZ_JBHSQK010000011.1"/>
</dbReference>
<keyword evidence="7" id="KW-0408">Iron</keyword>
<dbReference type="CDD" id="cd06123">
    <property type="entry name" value="cupin_HAO"/>
    <property type="match status" value="1"/>
</dbReference>
<dbReference type="InterPro" id="IPR011051">
    <property type="entry name" value="RmlC_Cupin_sf"/>
</dbReference>
<dbReference type="NCBIfam" id="TIGR03037">
    <property type="entry name" value="anthran_nbaC"/>
    <property type="match status" value="1"/>
</dbReference>
<gene>
    <name evidence="10" type="primary">nbaC</name>
    <name evidence="10" type="ORF">ACFQH9_07140</name>
</gene>
<evidence type="ECO:0000256" key="4">
    <source>
        <dbReference type="ARBA" id="ARBA00022723"/>
    </source>
</evidence>
<evidence type="ECO:0000256" key="8">
    <source>
        <dbReference type="NCBIfam" id="TIGR03037"/>
    </source>
</evidence>
<reference evidence="11" key="1">
    <citation type="journal article" date="2019" name="Int. J. Syst. Evol. Microbiol.">
        <title>The Global Catalogue of Microorganisms (GCM) 10K type strain sequencing project: providing services to taxonomists for standard genome sequencing and annotation.</title>
        <authorList>
            <consortium name="The Broad Institute Genomics Platform"/>
            <consortium name="The Broad Institute Genome Sequencing Center for Infectious Disease"/>
            <person name="Wu L."/>
            <person name="Ma J."/>
        </authorList>
    </citation>
    <scope>NUCLEOTIDE SEQUENCE [LARGE SCALE GENOMIC DNA]</scope>
    <source>
        <strain evidence="11">CGMCC 4.7397</strain>
    </source>
</reference>
<evidence type="ECO:0000256" key="7">
    <source>
        <dbReference type="ARBA" id="ARBA00023004"/>
    </source>
</evidence>
<comment type="caution">
    <text evidence="10">The sequence shown here is derived from an EMBL/GenBank/DDBJ whole genome shotgun (WGS) entry which is preliminary data.</text>
</comment>
<keyword evidence="4" id="KW-0479">Metal-binding</keyword>
<dbReference type="PANTHER" id="PTHR15497">
    <property type="entry name" value="3-HYDROXYANTHRANILATE 3,4-DIOXYGENASE"/>
    <property type="match status" value="1"/>
</dbReference>
<proteinExistence type="predicted"/>
<evidence type="ECO:0000313" key="11">
    <source>
        <dbReference type="Proteomes" id="UP001596119"/>
    </source>
</evidence>
<evidence type="ECO:0000256" key="1">
    <source>
        <dbReference type="ARBA" id="ARBA00001954"/>
    </source>
</evidence>
<comment type="function">
    <text evidence="2">Catalyzes the oxidative ring opening of 3-hydroxyanthranilate to 2-amino-3-carboxymuconate semialdehyde, which spontaneously cyclizes to quinolinate.</text>
</comment>
<dbReference type="EMBL" id="JBHSQK010000011">
    <property type="protein sequence ID" value="MFC5948046.1"/>
    <property type="molecule type" value="Genomic_DNA"/>
</dbReference>
<dbReference type="EC" id="1.13.11.6" evidence="8"/>
<keyword evidence="5" id="KW-0223">Dioxygenase</keyword>
<keyword evidence="6 10" id="KW-0560">Oxidoreductase</keyword>
<sequence>MTEISAPVRFDGWLDEHRHLLRPPVGNKQLHEGAQDLIVMVVGGPNQRQDYHVDPYEEWFFQITGDIEVHLVTDEGPRTVHIREGEAWLLPAGVPHSPQRPQEGSIGLVVEQVRKAGTLEKFQWYAHTADSATLVHEVELQVTDIRADLPPVFAEFYEHTLPTLRDADGAPLSREALSPVRTAAGRPAHAEPAGTT</sequence>
<evidence type="ECO:0000256" key="9">
    <source>
        <dbReference type="SAM" id="MobiDB-lite"/>
    </source>
</evidence>
<keyword evidence="11" id="KW-1185">Reference proteome</keyword>
<evidence type="ECO:0000256" key="6">
    <source>
        <dbReference type="ARBA" id="ARBA00023002"/>
    </source>
</evidence>
<dbReference type="InterPro" id="IPR010329">
    <property type="entry name" value="3hydroanth_dOase"/>
</dbReference>